<dbReference type="InterPro" id="IPR012674">
    <property type="entry name" value="Calycin"/>
</dbReference>
<feature type="compositionally biased region" description="Basic and acidic residues" evidence="6">
    <location>
        <begin position="1921"/>
        <end position="1931"/>
    </location>
</feature>
<dbReference type="SUPFAM" id="SSF53254">
    <property type="entry name" value="Phosphoglycerate mutase-like"/>
    <property type="match status" value="1"/>
</dbReference>
<dbReference type="SMART" id="SM00855">
    <property type="entry name" value="PGAM"/>
    <property type="match status" value="1"/>
</dbReference>
<feature type="compositionally biased region" description="Low complexity" evidence="6">
    <location>
        <begin position="403"/>
        <end position="412"/>
    </location>
</feature>
<sequence length="2015" mass="212168">MCPPWPKRLLPPSHWDGEDGLCAGGVVGPKSWSSSGSSGWGGPYKPCRALEDERQGEAQMHGDPGIEANAADTLLPARRAVATPRLEAARLIALSGGGLCGFTTVRLKNVDLTLTPKKLAQVLVSHGFKNSFDLVYIPLDMVNKTKNRSLAFVNFVYPSAAESAYMKFHNQEVPPNLGVCKNGKRLEITPAYVQGFKDNIAWNCDAVASGQPTGSPGTYGPGEAALSFDPLRFSCLVAGWLACCALGAECRHRRMEAELAEKGTNLQLWATEALDAGEKLAEARSRCTALEAARSRAAEEAEAWRQACAKEATRRQEAARRQRMAERLAQGRSQACEYERARRFRAEEALAGSRADVDVDNSWAWIDGLLAWIDRLTTHLELGATIAENLQARVDELEAAAETGGEAGVGTADFVTEPRAAGDVETERAVPPPSREPGGEPEETSLGEHRALGDSAAASGLAPGAGDDGDDDAGVPGGSEVKLVRAREDVHGARLPAGALTGHRSERATAEAAGRALPEAKQHWLTVVPETWEVAPMDREESPREAPGALELGQPLLDEARRHRAAGVSVAEDSRRAAGSDGAETVVEADEVCDLDWASATGADVAVAGVVAHQGTHHGVHAAQFRFLAGAQWRFVPARVQPGGVSITGAHSRLVEIGQDVQPKADAALVQQAVGPGTAVPAKLDSIVQDVPRKADLADSDASARAGQLRRALHAAGRACPAGASQLPSPPPLQAAPRLPSCEGCREGDSASATADASADVDGPWRAAGTDRAETDVEADEGTSLRGDVPAAGLPVAEDLTVRIPSGHVEDCARALARRGAGPSVKGTQVLGSTRVPTGTLTPISALAFRSAPGLCSTPVFESVLQPKFEGMARPVPGVVALRDMHGPWSARALPDMRGPFCTRALSLDSAPVFMRAPMLVLDGLPLIYCGRGLTGAPVLDGARVLGGGAVPPGALGRRGALASTRALLLLGSPEVQIMLVFDGMQVLLGLPVSHGALALLDMMGVPRRVLVLPVRSCLKEAFSDWVIHDNPPSAAGPGPAGPVRGGTSLRGEVHAGGALLVEGQGTAGSSRVGTSLRGEVPAATLPGLVRQRVKAWGAYGTRPSDGAGSYGRSGTNCSYAGRGPDSCDDGCADRLAYRCADGYACGADGRADRGTVGSRDDIGSCDGIGRDSGAACGADSRADCGADGCAHHGADCRADREPYEGTSGLIEWPADRLTGCGTDRGANGCGHGVCGTGGRADGYLDSHADDSLVSYADNGTDRCTDHGADRGADGGAYEATLKGVPVGGVSGRGGQFGRALHAAGGALPSRGGLAPAPGRFQFIQELIIDKAVPHGPRDLVWQFRSTIWHKESQEGLHSETGFLRLQPLAIDHGRLELVAVAPSGLCEIDEGTYCEDSFDVWTRYGGLTRPESAARPYVTEVRRWLEIRPQNSPMSMEYRIEKDALAAQAAGLLSLSQGCAPAADRAGRAAPRSPPSPPPRVRGELGAGAAPARPSLQPKPRPPRPPAHHRGLRSPTSGIWRGAAPARAPRRPRSPTAGPERAPPGDAGPCERPRLRPPQGPPPWQGPARPRPPPERRRLAVCRQAAGEEGHFYSNTRSAILRPGPASRPMAAAAGARRWARGLARPARTAAASRAGGWAAAAAGPRADGGDRGHGGGQRGRFGRLAAGAVACAASAGAAQCQGEGDGPEQLPFLWASDQCGLWTREWDADWDGRAPPTPPEGTPKLKAQGRIRHLLFIRHGQYDLESDEHGLTELGVQQSRLLGKRLAAASGATFKDRYGAYEVKFSGIWSSDVLRARQTAEILAECMPCVELKPPDPLLAEGSPCAPHPQRAKGEIRASTLWEDSARIELAFRRYVHRDVDHKRLAERQLREQKKREKEERARKRQQKQGEEPERTGADYYPERPAEPPAPDGAAAAPEKAEGAEKAPEPEHTFEVIVCHCNVIRYFVCRALQLPPEAWLRMGGYNTGITEIVPGSGSVRSCAALVVVKPNGSASLVRFADTGHLQVEATTFH</sequence>
<dbReference type="PANTHER" id="PTHR20935">
    <property type="entry name" value="PHOSPHOGLYCERATE MUTASE-RELATED"/>
    <property type="match status" value="1"/>
</dbReference>
<dbReference type="Pfam" id="PF08768">
    <property type="entry name" value="THAP4_heme-bd"/>
    <property type="match status" value="1"/>
</dbReference>
<protein>
    <recommendedName>
        <fullName evidence="3">Serine/threonine-protein phosphatase PGAM5, mitochondrial</fullName>
    </recommendedName>
    <alternativeName>
        <fullName evidence="4">Serine/threonine-protein phosphatase Pgam5, mitochondrial</fullName>
    </alternativeName>
</protein>
<feature type="compositionally biased region" description="Low complexity" evidence="6">
    <location>
        <begin position="750"/>
        <end position="760"/>
    </location>
</feature>
<dbReference type="Gene3D" id="2.40.128.20">
    <property type="match status" value="1"/>
</dbReference>
<dbReference type="InterPro" id="IPR029033">
    <property type="entry name" value="His_PPase_superfam"/>
</dbReference>
<dbReference type="PROSITE" id="PS50102">
    <property type="entry name" value="RRM"/>
    <property type="match status" value="1"/>
</dbReference>
<organism evidence="8 9">
    <name type="scientific">Prorocentrum cordatum</name>
    <dbReference type="NCBI Taxonomy" id="2364126"/>
    <lineage>
        <taxon>Eukaryota</taxon>
        <taxon>Sar</taxon>
        <taxon>Alveolata</taxon>
        <taxon>Dinophyceae</taxon>
        <taxon>Prorocentrales</taxon>
        <taxon>Prorocentraceae</taxon>
        <taxon>Prorocentrum</taxon>
    </lineage>
</organism>
<accession>A0ABN9X3K6</accession>
<evidence type="ECO:0000256" key="2">
    <source>
        <dbReference type="ARBA" id="ARBA00022801"/>
    </source>
</evidence>
<proteinExistence type="inferred from homology"/>
<feature type="compositionally biased region" description="Basic and acidic residues" evidence="6">
    <location>
        <begin position="1869"/>
        <end position="1908"/>
    </location>
</feature>
<feature type="domain" description="RRM" evidence="7">
    <location>
        <begin position="103"/>
        <end position="193"/>
    </location>
</feature>
<name>A0ABN9X3K6_9DINO</name>
<dbReference type="InterPro" id="IPR014878">
    <property type="entry name" value="THAP4-like_heme-bd"/>
</dbReference>
<keyword evidence="2" id="KW-0378">Hydrolase</keyword>
<keyword evidence="9" id="KW-1185">Reference proteome</keyword>
<dbReference type="PANTHER" id="PTHR20935:SF0">
    <property type="entry name" value="SERINE_THREONINE-PROTEIN PHOSPHATASE PGAM5, MITOCHONDRIAL"/>
    <property type="match status" value="1"/>
</dbReference>
<dbReference type="SUPFAM" id="SSF50814">
    <property type="entry name" value="Lipocalins"/>
    <property type="match status" value="1"/>
</dbReference>
<feature type="region of interest" description="Disordered" evidence="6">
    <location>
        <begin position="720"/>
        <end position="790"/>
    </location>
</feature>
<feature type="compositionally biased region" description="Low complexity" evidence="6">
    <location>
        <begin position="1634"/>
        <end position="1647"/>
    </location>
</feature>
<reference evidence="8" key="1">
    <citation type="submission" date="2023-10" db="EMBL/GenBank/DDBJ databases">
        <authorList>
            <person name="Chen Y."/>
            <person name="Shah S."/>
            <person name="Dougan E. K."/>
            <person name="Thang M."/>
            <person name="Chan C."/>
        </authorList>
    </citation>
    <scope>NUCLEOTIDE SEQUENCE [LARGE SCALE GENOMIC DNA]</scope>
</reference>
<feature type="region of interest" description="Disordered" evidence="6">
    <location>
        <begin position="403"/>
        <end position="478"/>
    </location>
</feature>
<dbReference type="EMBL" id="CAUYUJ010019815">
    <property type="protein sequence ID" value="CAK0893835.1"/>
    <property type="molecule type" value="Genomic_DNA"/>
</dbReference>
<evidence type="ECO:0000256" key="6">
    <source>
        <dbReference type="SAM" id="MobiDB-lite"/>
    </source>
</evidence>
<dbReference type="SUPFAM" id="SSF54928">
    <property type="entry name" value="RNA-binding domain, RBD"/>
    <property type="match status" value="1"/>
</dbReference>
<evidence type="ECO:0000256" key="3">
    <source>
        <dbReference type="ARBA" id="ARBA00039765"/>
    </source>
</evidence>
<evidence type="ECO:0000256" key="5">
    <source>
        <dbReference type="PROSITE-ProRule" id="PRU00176"/>
    </source>
</evidence>
<dbReference type="InterPro" id="IPR013078">
    <property type="entry name" value="His_Pase_superF_clade-1"/>
</dbReference>
<evidence type="ECO:0000256" key="1">
    <source>
        <dbReference type="ARBA" id="ARBA00006717"/>
    </source>
</evidence>
<gene>
    <name evidence="8" type="ORF">PCOR1329_LOCUS73068</name>
</gene>
<comment type="caution">
    <text evidence="8">The sequence shown here is derived from an EMBL/GenBank/DDBJ whole genome shotgun (WGS) entry which is preliminary data.</text>
</comment>
<evidence type="ECO:0000256" key="4">
    <source>
        <dbReference type="ARBA" id="ARBA00040722"/>
    </source>
</evidence>
<feature type="region of interest" description="Disordered" evidence="6">
    <location>
        <begin position="1869"/>
        <end position="1931"/>
    </location>
</feature>
<dbReference type="InterPro" id="IPR051021">
    <property type="entry name" value="Mito_Ser/Thr_phosphatase"/>
</dbReference>
<keyword evidence="5" id="KW-0694">RNA-binding</keyword>
<feature type="compositionally biased region" description="Pro residues" evidence="6">
    <location>
        <begin position="1557"/>
        <end position="1572"/>
    </location>
</feature>
<evidence type="ECO:0000259" key="7">
    <source>
        <dbReference type="PROSITE" id="PS50102"/>
    </source>
</evidence>
<dbReference type="CDD" id="cd07067">
    <property type="entry name" value="HP_PGM_like"/>
    <property type="match status" value="1"/>
</dbReference>
<feature type="region of interest" description="Disordered" evidence="6">
    <location>
        <begin position="1634"/>
        <end position="1660"/>
    </location>
</feature>
<dbReference type="Gene3D" id="3.40.50.1240">
    <property type="entry name" value="Phosphoglycerate mutase-like"/>
    <property type="match status" value="1"/>
</dbReference>
<dbReference type="InterPro" id="IPR000504">
    <property type="entry name" value="RRM_dom"/>
</dbReference>
<feature type="region of interest" description="Disordered" evidence="6">
    <location>
        <begin position="1464"/>
        <end position="1577"/>
    </location>
</feature>
<evidence type="ECO:0000313" key="9">
    <source>
        <dbReference type="Proteomes" id="UP001189429"/>
    </source>
</evidence>
<dbReference type="Proteomes" id="UP001189429">
    <property type="component" value="Unassembled WGS sequence"/>
</dbReference>
<comment type="similarity">
    <text evidence="1">Belongs to the phosphoglycerate mutase family. BPG-dependent PGAM subfamily.</text>
</comment>
<evidence type="ECO:0000313" key="8">
    <source>
        <dbReference type="EMBL" id="CAK0893835.1"/>
    </source>
</evidence>
<dbReference type="InterPro" id="IPR035979">
    <property type="entry name" value="RBD_domain_sf"/>
</dbReference>
<feature type="compositionally biased region" description="Low complexity" evidence="6">
    <location>
        <begin position="453"/>
        <end position="465"/>
    </location>
</feature>
<dbReference type="Pfam" id="PF00300">
    <property type="entry name" value="His_Phos_1"/>
    <property type="match status" value="2"/>
</dbReference>